<feature type="region of interest" description="Disordered" evidence="1">
    <location>
        <begin position="1"/>
        <end position="49"/>
    </location>
</feature>
<evidence type="ECO:0000256" key="1">
    <source>
        <dbReference type="SAM" id="MobiDB-lite"/>
    </source>
</evidence>
<keyword evidence="3" id="KW-1185">Reference proteome</keyword>
<dbReference type="OrthoDB" id="5383784at2759"/>
<comment type="caution">
    <text evidence="2">The sequence shown here is derived from an EMBL/GenBank/DDBJ whole genome shotgun (WGS) entry which is preliminary data.</text>
</comment>
<dbReference type="AlphaFoldDB" id="A0A2C5ZP57"/>
<name>A0A2C5ZP57_9HYPO</name>
<evidence type="ECO:0000313" key="3">
    <source>
        <dbReference type="Proteomes" id="UP000224854"/>
    </source>
</evidence>
<accession>A0A2C5ZP57</accession>
<evidence type="ECO:0000313" key="2">
    <source>
        <dbReference type="EMBL" id="PHH83795.1"/>
    </source>
</evidence>
<proteinExistence type="predicted"/>
<protein>
    <submittedName>
        <fullName evidence="2">Uncharacterized protein</fullName>
    </submittedName>
</protein>
<gene>
    <name evidence="2" type="ORF">CDD82_2667</name>
</gene>
<dbReference type="EMBL" id="NJEU01000002">
    <property type="protein sequence ID" value="PHH83795.1"/>
    <property type="molecule type" value="Genomic_DNA"/>
</dbReference>
<sequence length="517" mass="57846">MGMLEPLTSLALGRSPYDPLDPDEIEGQTEPLPHEQHYGPNGRPVNPTTRRMNRDIVRAHNEVMHVIGVAEAENPGPLPEAESARRHWEYELAMGNQLLRYGQLGIEAVGIFGVHGLRQRILIYRRYSQIPFWQLYQQTKRKTSLSQDLFAGVPTSLLTNYLDGFIGDLCMSNDKWELARQCVYQFWNYLRLHLELWAVMQRLNLVSSASLLPSPSFFIPFSKDSPIPPISAPGDFSLPSLSRWMTGFLITSTPFFVWAMARSLSVDWIVQLRLFVSQHIPSTICDARKRAPPSSLCTCIPDSAIQDVENQQDATNVAEIAQTAFAEPIQGANTNSGPTVSTRRLSILSTRNDDGSMNDEEEAEGVSATLISFDVEPTESTEFPPGLWSAELRPSQTTEVRPGASHQPVYHQTMLTHLPFLLGTSVLSNALGRILVAPYEATALRMLARQFRLQHGLGVDDILGVSILNGLTWTGTINFFLSELIHLTLSGEIWAMFTSASQFVYQSDQEWREAESN</sequence>
<dbReference type="Proteomes" id="UP000224854">
    <property type="component" value="Unassembled WGS sequence"/>
</dbReference>
<reference evidence="2 3" key="1">
    <citation type="submission" date="2017-06" db="EMBL/GenBank/DDBJ databases">
        <title>Ant-infecting Ophiocordyceps genomes reveal a high diversity of potential behavioral manipulation genes and a possible major role for enterotoxins.</title>
        <authorList>
            <person name="De Bekker C."/>
            <person name="Evans H.C."/>
            <person name="Brachmann A."/>
            <person name="Hughes D.P."/>
        </authorList>
    </citation>
    <scope>NUCLEOTIDE SEQUENCE [LARGE SCALE GENOMIC DNA]</scope>
    <source>
        <strain evidence="2 3">1348a</strain>
    </source>
</reference>
<organism evidence="2 3">
    <name type="scientific">Ophiocordyceps australis</name>
    <dbReference type="NCBI Taxonomy" id="1399860"/>
    <lineage>
        <taxon>Eukaryota</taxon>
        <taxon>Fungi</taxon>
        <taxon>Dikarya</taxon>
        <taxon>Ascomycota</taxon>
        <taxon>Pezizomycotina</taxon>
        <taxon>Sordariomycetes</taxon>
        <taxon>Hypocreomycetidae</taxon>
        <taxon>Hypocreales</taxon>
        <taxon>Ophiocordycipitaceae</taxon>
        <taxon>Ophiocordyceps</taxon>
    </lineage>
</organism>